<dbReference type="PRINTS" id="PR00039">
    <property type="entry name" value="HTHLYSR"/>
</dbReference>
<dbReference type="EMBL" id="BKAD01000024">
    <property type="protein sequence ID" value="GEP31129.1"/>
    <property type="molecule type" value="Genomic_DNA"/>
</dbReference>
<dbReference type="Gene3D" id="1.10.10.10">
    <property type="entry name" value="Winged helix-like DNA-binding domain superfamily/Winged helix DNA-binding domain"/>
    <property type="match status" value="1"/>
</dbReference>
<dbReference type="GO" id="GO:0032993">
    <property type="term" value="C:protein-DNA complex"/>
    <property type="evidence" value="ECO:0007669"/>
    <property type="project" value="TreeGrafter"/>
</dbReference>
<dbReference type="SUPFAM" id="SSF53850">
    <property type="entry name" value="Periplasmic binding protein-like II"/>
    <property type="match status" value="1"/>
</dbReference>
<evidence type="ECO:0000313" key="8">
    <source>
        <dbReference type="Proteomes" id="UP000321337"/>
    </source>
</evidence>
<dbReference type="InterPro" id="IPR036388">
    <property type="entry name" value="WH-like_DNA-bd_sf"/>
</dbReference>
<dbReference type="Proteomes" id="UP000321337">
    <property type="component" value="Unassembled WGS sequence"/>
</dbReference>
<protein>
    <submittedName>
        <fullName evidence="7">LysR family transcriptional regulator</fullName>
    </submittedName>
</protein>
<dbReference type="PANTHER" id="PTHR30346:SF26">
    <property type="entry name" value="HYDROGEN PEROXIDE-INDUCIBLE GENES ACTIVATOR"/>
    <property type="match status" value="1"/>
</dbReference>
<dbReference type="Pfam" id="PF00126">
    <property type="entry name" value="HTH_1"/>
    <property type="match status" value="1"/>
</dbReference>
<evidence type="ECO:0000313" key="7">
    <source>
        <dbReference type="EMBL" id="GEP31129.1"/>
    </source>
</evidence>
<dbReference type="Gene3D" id="3.40.190.10">
    <property type="entry name" value="Periplasmic binding protein-like II"/>
    <property type="match status" value="2"/>
</dbReference>
<evidence type="ECO:0000256" key="1">
    <source>
        <dbReference type="ARBA" id="ARBA00009437"/>
    </source>
</evidence>
<dbReference type="AlphaFoldDB" id="A0A512L9H2"/>
<comment type="caution">
    <text evidence="7">The sequence shown here is derived from an EMBL/GenBank/DDBJ whole genome shotgun (WGS) entry which is preliminary data.</text>
</comment>
<feature type="domain" description="HTH lysR-type" evidence="6">
    <location>
        <begin position="1"/>
        <end position="58"/>
    </location>
</feature>
<proteinExistence type="inferred from homology"/>
<dbReference type="PROSITE" id="PS50931">
    <property type="entry name" value="HTH_LYSR"/>
    <property type="match status" value="1"/>
</dbReference>
<reference evidence="7 8" key="1">
    <citation type="submission" date="2019-07" db="EMBL/GenBank/DDBJ databases">
        <title>Whole genome shotgun sequence of Thiobacillus plumbophilus NBRC 107929.</title>
        <authorList>
            <person name="Hosoyama A."/>
            <person name="Uohara A."/>
            <person name="Ohji S."/>
            <person name="Ichikawa N."/>
        </authorList>
    </citation>
    <scope>NUCLEOTIDE SEQUENCE [LARGE SCALE GENOMIC DNA]</scope>
    <source>
        <strain evidence="7 8">NBRC 107929</strain>
    </source>
</reference>
<dbReference type="FunFam" id="1.10.10.10:FF:000001">
    <property type="entry name" value="LysR family transcriptional regulator"/>
    <property type="match status" value="1"/>
</dbReference>
<evidence type="ECO:0000256" key="4">
    <source>
        <dbReference type="ARBA" id="ARBA00023159"/>
    </source>
</evidence>
<keyword evidence="2" id="KW-0805">Transcription regulation</keyword>
<name>A0A512L9H2_9PROT</name>
<evidence type="ECO:0000256" key="5">
    <source>
        <dbReference type="ARBA" id="ARBA00023163"/>
    </source>
</evidence>
<accession>A0A512L9H2</accession>
<evidence type="ECO:0000259" key="6">
    <source>
        <dbReference type="PROSITE" id="PS50931"/>
    </source>
</evidence>
<keyword evidence="3" id="KW-0238">DNA-binding</keyword>
<dbReference type="SUPFAM" id="SSF46785">
    <property type="entry name" value="Winged helix' DNA-binding domain"/>
    <property type="match status" value="1"/>
</dbReference>
<dbReference type="InterPro" id="IPR005119">
    <property type="entry name" value="LysR_subst-bd"/>
</dbReference>
<dbReference type="GO" id="GO:0003700">
    <property type="term" value="F:DNA-binding transcription factor activity"/>
    <property type="evidence" value="ECO:0007669"/>
    <property type="project" value="InterPro"/>
</dbReference>
<keyword evidence="8" id="KW-1185">Reference proteome</keyword>
<keyword evidence="4" id="KW-0010">Activator</keyword>
<dbReference type="RefSeq" id="WP_147073829.1">
    <property type="nucleotide sequence ID" value="NZ_AP021884.1"/>
</dbReference>
<dbReference type="InterPro" id="IPR036390">
    <property type="entry name" value="WH_DNA-bd_sf"/>
</dbReference>
<comment type="similarity">
    <text evidence="1">Belongs to the LysR transcriptional regulatory family.</text>
</comment>
<organism evidence="7 8">
    <name type="scientific">Sulfuriferula plumbiphila</name>
    <dbReference type="NCBI Taxonomy" id="171865"/>
    <lineage>
        <taxon>Bacteria</taxon>
        <taxon>Pseudomonadati</taxon>
        <taxon>Pseudomonadota</taxon>
        <taxon>Betaproteobacteria</taxon>
        <taxon>Nitrosomonadales</taxon>
        <taxon>Sulfuricellaceae</taxon>
        <taxon>Sulfuriferula</taxon>
    </lineage>
</organism>
<gene>
    <name evidence="7" type="ORF">TPL01_22670</name>
</gene>
<evidence type="ECO:0000256" key="3">
    <source>
        <dbReference type="ARBA" id="ARBA00023125"/>
    </source>
</evidence>
<keyword evidence="5" id="KW-0804">Transcription</keyword>
<dbReference type="Pfam" id="PF03466">
    <property type="entry name" value="LysR_substrate"/>
    <property type="match status" value="1"/>
</dbReference>
<sequence>MTLTELRYIVAVDRARHFGRAAEACFVSQPTLSVGIKKLEDELGVALFERGNSEVTVTPVGARIVEQAAHILELAGDLKALAQQSKDPLVGPLRLGAIYTIAPYLLPQLIPQLHALAPHMPLLLEENFTARLAEKLRRGELDAIIISLPFDEPGIDTLMLYTEPFQVALPAGHAWCAKSTINANELIQESLLLLGSGHCFRDQVLKVCPALNRTAATPGSMQKTLESSSLETIRHMVASGAGITVMPCTAVPTGATEQGLLVFRPFSDPAPDRPVALAWRKSFTRPEALEVVRQAVLLSDLPCIKEYKSSTIIR</sequence>
<dbReference type="PANTHER" id="PTHR30346">
    <property type="entry name" value="TRANSCRIPTIONAL DUAL REGULATOR HCAR-RELATED"/>
    <property type="match status" value="1"/>
</dbReference>
<dbReference type="CDD" id="cd08411">
    <property type="entry name" value="PBP2_OxyR"/>
    <property type="match status" value="1"/>
</dbReference>
<dbReference type="OrthoDB" id="9775392at2"/>
<dbReference type="InterPro" id="IPR000847">
    <property type="entry name" value="LysR_HTH_N"/>
</dbReference>
<dbReference type="GO" id="GO:0003677">
    <property type="term" value="F:DNA binding"/>
    <property type="evidence" value="ECO:0007669"/>
    <property type="project" value="UniProtKB-KW"/>
</dbReference>
<evidence type="ECO:0000256" key="2">
    <source>
        <dbReference type="ARBA" id="ARBA00023015"/>
    </source>
</evidence>